<reference evidence="2" key="1">
    <citation type="journal article" date="2015" name="Genome Announc.">
        <title>Draft Genome Sequence of Anaerolineae Strain TC1, a Novel Isolate from a Methanogenic Wastewater Treatment System.</title>
        <authorList>
            <person name="Matsuura N."/>
            <person name="Tourlousse D.M."/>
            <person name="Sun L."/>
            <person name="Toyonaga M."/>
            <person name="Kuroda K."/>
            <person name="Ohashi A."/>
            <person name="Cruz R."/>
            <person name="Yamaguchi T."/>
            <person name="Sekiguchi Y."/>
        </authorList>
    </citation>
    <scope>NUCLEOTIDE SEQUENCE [LARGE SCALE GENOMIC DNA]</scope>
    <source>
        <strain evidence="2">TC1</strain>
    </source>
</reference>
<name>A0A0S7BNZ4_9CHLR</name>
<dbReference type="InterPro" id="IPR008173">
    <property type="entry name" value="Adenylyl_cyclase_CyaB"/>
</dbReference>
<evidence type="ECO:0000259" key="1">
    <source>
        <dbReference type="PROSITE" id="PS51707"/>
    </source>
</evidence>
<dbReference type="OrthoDB" id="116396at2"/>
<dbReference type="SMART" id="SM01118">
    <property type="entry name" value="CYTH"/>
    <property type="match status" value="1"/>
</dbReference>
<dbReference type="Gene3D" id="2.40.320.10">
    <property type="entry name" value="Hypothetical Protein Pfu-838710-001"/>
    <property type="match status" value="1"/>
</dbReference>
<protein>
    <submittedName>
        <fullName evidence="2">Adenylyl cyclase CyaB, putative</fullName>
    </submittedName>
</protein>
<gene>
    <name evidence="2" type="ORF">ATC1_1340</name>
</gene>
<evidence type="ECO:0000313" key="2">
    <source>
        <dbReference type="EMBL" id="GAP40075.1"/>
    </source>
</evidence>
<evidence type="ECO:0000313" key="3">
    <source>
        <dbReference type="Proteomes" id="UP000053370"/>
    </source>
</evidence>
<dbReference type="CDD" id="cd07890">
    <property type="entry name" value="CYTH-like_AC_IV-like"/>
    <property type="match status" value="1"/>
</dbReference>
<dbReference type="SUPFAM" id="SSF55154">
    <property type="entry name" value="CYTH-like phosphatases"/>
    <property type="match status" value="1"/>
</dbReference>
<dbReference type="InterPro" id="IPR033469">
    <property type="entry name" value="CYTH-like_dom_sf"/>
</dbReference>
<feature type="domain" description="CYTH" evidence="1">
    <location>
        <begin position="11"/>
        <end position="177"/>
    </location>
</feature>
<dbReference type="AlphaFoldDB" id="A0A0S7BNZ4"/>
<dbReference type="EMBL" id="DF968181">
    <property type="protein sequence ID" value="GAP40075.1"/>
    <property type="molecule type" value="Genomic_DNA"/>
</dbReference>
<organism evidence="2">
    <name type="scientific">Flexilinea flocculi</name>
    <dbReference type="NCBI Taxonomy" id="1678840"/>
    <lineage>
        <taxon>Bacteria</taxon>
        <taxon>Bacillati</taxon>
        <taxon>Chloroflexota</taxon>
        <taxon>Anaerolineae</taxon>
        <taxon>Anaerolineales</taxon>
        <taxon>Anaerolineaceae</taxon>
        <taxon>Flexilinea</taxon>
    </lineage>
</organism>
<sequence length="201" mass="23714">MTNTIENYLTDREIEAKFPIQDAGEWIARLEAMDLVCEQRKCHEMNYRFDTAERKLSAAHQVLRLRTENGAVTLTFKCAEKAQDGIAYREEIETHVSDEKQMQAILEKLGFEVYFMYEKFRSVFRFDDVLLMVDHTPIGDYLEIEGTDEKTIRDHAGKLGLDWNTSTTKSYQRLFKEWAANVHFSGRDMLFKEIQKFQQIY</sequence>
<dbReference type="InterPro" id="IPR023577">
    <property type="entry name" value="CYTH_domain"/>
</dbReference>
<keyword evidence="3" id="KW-1185">Reference proteome</keyword>
<dbReference type="NCBIfam" id="TIGR00318">
    <property type="entry name" value="cyaB"/>
    <property type="match status" value="1"/>
</dbReference>
<dbReference type="Pfam" id="PF01928">
    <property type="entry name" value="CYTH"/>
    <property type="match status" value="1"/>
</dbReference>
<proteinExistence type="predicted"/>
<dbReference type="Proteomes" id="UP000053370">
    <property type="component" value="Unassembled WGS sequence"/>
</dbReference>
<dbReference type="PANTHER" id="PTHR21028">
    <property type="entry name" value="SI:CH211-156B7.4"/>
    <property type="match status" value="1"/>
</dbReference>
<accession>A0A0S7BNZ4</accession>
<dbReference type="PANTHER" id="PTHR21028:SF2">
    <property type="entry name" value="CYTH DOMAIN-CONTAINING PROTEIN"/>
    <property type="match status" value="1"/>
</dbReference>
<dbReference type="PROSITE" id="PS51707">
    <property type="entry name" value="CYTH"/>
    <property type="match status" value="1"/>
</dbReference>
<dbReference type="RefSeq" id="WP_062279072.1">
    <property type="nucleotide sequence ID" value="NZ_DF968181.1"/>
</dbReference>